<dbReference type="OrthoDB" id="10006207at2759"/>
<evidence type="ECO:0000256" key="1">
    <source>
        <dbReference type="SAM" id="Phobius"/>
    </source>
</evidence>
<evidence type="ECO:0000313" key="3">
    <source>
        <dbReference type="Proteomes" id="UP000054630"/>
    </source>
</evidence>
<sequence>MKIQYSYFSYSYSNIHIHTFFIFHILFFVVVVVVVVVVVGFLDFHFQQFSSDILQHKFFLLYEAMTEKGVPKSLHGKHTAMDSKAFLILDGLRSTLLGLCLVAAPHLLLDVILVHKSDGVHWHMARVLGGIFIAHAYLCYSWFHSTDGSTHSCILLDRLLTSALSYALCLHAQSTTNDISNTWNSESLRFLKLNFAAEIFLTFVLIVKRRFILCLFAKVCQDRLFNSLVQCDALAAVIIGSLWFALPDWLLKNQVRYSLTETHIFLSRLFGANLLSSKIYSNNVLNFVAKKDLIVWSFAHVPHHFGMLMSLGGEAPIGSASGCSQSGPCYQRGRSSENHIAPFMWIRFILKMKIKLNLTIDLLPVDFVLFFFFPAQPISLDVIVHRLCMCVWVWVQREEKRNCQTNADAETTCIQIFDHAMLIRRVWFGLEGDD</sequence>
<feature type="transmembrane region" description="Helical" evidence="1">
    <location>
        <begin position="21"/>
        <end position="42"/>
    </location>
</feature>
<protein>
    <submittedName>
        <fullName evidence="2">Uncharacterized protein</fullName>
    </submittedName>
</protein>
<gene>
    <name evidence="2" type="ORF">T07_12489</name>
</gene>
<comment type="caution">
    <text evidence="2">The sequence shown here is derived from an EMBL/GenBank/DDBJ whole genome shotgun (WGS) entry which is preliminary data.</text>
</comment>
<feature type="transmembrane region" description="Helical" evidence="1">
    <location>
        <begin position="190"/>
        <end position="207"/>
    </location>
</feature>
<keyword evidence="1" id="KW-0472">Membrane</keyword>
<dbReference type="EMBL" id="JYDL01000179">
    <property type="protein sequence ID" value="KRX13902.1"/>
    <property type="molecule type" value="Genomic_DNA"/>
</dbReference>
<dbReference type="AlphaFoldDB" id="A0A0V0RHB0"/>
<accession>A0A0V0RHB0</accession>
<keyword evidence="3" id="KW-1185">Reference proteome</keyword>
<feature type="transmembrane region" description="Helical" evidence="1">
    <location>
        <begin position="125"/>
        <end position="143"/>
    </location>
</feature>
<organism evidence="2 3">
    <name type="scientific">Trichinella nelsoni</name>
    <dbReference type="NCBI Taxonomy" id="6336"/>
    <lineage>
        <taxon>Eukaryota</taxon>
        <taxon>Metazoa</taxon>
        <taxon>Ecdysozoa</taxon>
        <taxon>Nematoda</taxon>
        <taxon>Enoplea</taxon>
        <taxon>Dorylaimia</taxon>
        <taxon>Trichinellida</taxon>
        <taxon>Trichinellidae</taxon>
        <taxon>Trichinella</taxon>
    </lineage>
</organism>
<proteinExistence type="predicted"/>
<reference evidence="2 3" key="1">
    <citation type="submission" date="2015-01" db="EMBL/GenBank/DDBJ databases">
        <title>Evolution of Trichinella species and genotypes.</title>
        <authorList>
            <person name="Korhonen P.K."/>
            <person name="Edoardo P."/>
            <person name="Giuseppe L.R."/>
            <person name="Gasser R.B."/>
        </authorList>
    </citation>
    <scope>NUCLEOTIDE SEQUENCE [LARGE SCALE GENOMIC DNA]</scope>
    <source>
        <strain evidence="2">ISS37</strain>
    </source>
</reference>
<feature type="transmembrane region" description="Helical" evidence="1">
    <location>
        <begin position="96"/>
        <end position="113"/>
    </location>
</feature>
<evidence type="ECO:0000313" key="2">
    <source>
        <dbReference type="EMBL" id="KRX13902.1"/>
    </source>
</evidence>
<dbReference type="Proteomes" id="UP000054630">
    <property type="component" value="Unassembled WGS sequence"/>
</dbReference>
<feature type="transmembrane region" description="Helical" evidence="1">
    <location>
        <begin position="227"/>
        <end position="246"/>
    </location>
</feature>
<name>A0A0V0RHB0_9BILA</name>
<keyword evidence="1" id="KW-0812">Transmembrane</keyword>
<keyword evidence="1" id="KW-1133">Transmembrane helix</keyword>